<gene>
    <name evidence="1" type="ORF">SKTS_28110</name>
</gene>
<evidence type="ECO:0008006" key="3">
    <source>
        <dbReference type="Google" id="ProtNLM"/>
    </source>
</evidence>
<dbReference type="Proteomes" id="UP000502260">
    <property type="component" value="Chromosome"/>
</dbReference>
<keyword evidence="2" id="KW-1185">Reference proteome</keyword>
<evidence type="ECO:0000313" key="2">
    <source>
        <dbReference type="Proteomes" id="UP000502260"/>
    </source>
</evidence>
<accession>A0A6F8VGN5</accession>
<protein>
    <recommendedName>
        <fullName evidence="3">Preprotein translocase subunit YajC</fullName>
    </recommendedName>
</protein>
<sequence>MIYLIKLLLLAAVVWLIYSILKNYARSVDRDETDVPATPEQEDMVRCAQCGVHLPKSESILSRGEFYCSEEHRRQHQGNS</sequence>
<reference evidence="2" key="1">
    <citation type="submission" date="2020-03" db="EMBL/GenBank/DDBJ databases">
        <title>Complete genome sequence of sulfur-oxidizing bacterium skT11.</title>
        <authorList>
            <person name="Kanda M."/>
            <person name="Kojima H."/>
            <person name="Fukui M."/>
        </authorList>
    </citation>
    <scope>NUCLEOTIDE SEQUENCE [LARGE SCALE GENOMIC DNA]</scope>
    <source>
        <strain evidence="2">skT11</strain>
    </source>
</reference>
<dbReference type="EMBL" id="AP022853">
    <property type="protein sequence ID" value="BCB27925.1"/>
    <property type="molecule type" value="Genomic_DNA"/>
</dbReference>
<dbReference type="KEGG" id="slac:SKTS_28110"/>
<dbReference type="NCBIfam" id="NF041023">
    <property type="entry name" value="PP0621_fam"/>
    <property type="match status" value="1"/>
</dbReference>
<organism evidence="1 2">
    <name type="scientific">Sulfurimicrobium lacus</name>
    <dbReference type="NCBI Taxonomy" id="2715678"/>
    <lineage>
        <taxon>Bacteria</taxon>
        <taxon>Pseudomonadati</taxon>
        <taxon>Pseudomonadota</taxon>
        <taxon>Betaproteobacteria</taxon>
        <taxon>Nitrosomonadales</taxon>
        <taxon>Sulfuricellaceae</taxon>
        <taxon>Sulfurimicrobium</taxon>
    </lineage>
</organism>
<name>A0A6F8VGN5_9PROT</name>
<proteinExistence type="predicted"/>
<dbReference type="InterPro" id="IPR049708">
    <property type="entry name" value="PP0621-like"/>
</dbReference>
<evidence type="ECO:0000313" key="1">
    <source>
        <dbReference type="EMBL" id="BCB27925.1"/>
    </source>
</evidence>
<dbReference type="AlphaFoldDB" id="A0A6F8VGN5"/>